<dbReference type="InterPro" id="IPR008000">
    <property type="entry name" value="Rham/fucose_mutarotase"/>
</dbReference>
<keyword evidence="4" id="KW-1185">Reference proteome</keyword>
<dbReference type="InterPro" id="IPR011008">
    <property type="entry name" value="Dimeric_a/b-barrel"/>
</dbReference>
<dbReference type="InterPro" id="IPR011050">
    <property type="entry name" value="Pectin_lyase_fold/virulence"/>
</dbReference>
<evidence type="ECO:0000313" key="3">
    <source>
        <dbReference type="EMBL" id="GGH60468.1"/>
    </source>
</evidence>
<dbReference type="AlphaFoldDB" id="A0A917MU34"/>
<gene>
    <name evidence="3" type="ORF">GCM10011379_08360</name>
</gene>
<dbReference type="EMBL" id="BMIB01000001">
    <property type="protein sequence ID" value="GGH60468.1"/>
    <property type="molecule type" value="Genomic_DNA"/>
</dbReference>
<dbReference type="Proteomes" id="UP000627292">
    <property type="component" value="Unassembled WGS sequence"/>
</dbReference>
<feature type="chain" id="PRO_5036966280" description="GH141-like insertion domain-containing protein" evidence="1">
    <location>
        <begin position="24"/>
        <end position="850"/>
    </location>
</feature>
<keyword evidence="1" id="KW-0732">Signal</keyword>
<comment type="caution">
    <text evidence="3">The sequence shown here is derived from an EMBL/GenBank/DDBJ whole genome shotgun (WGS) entry which is preliminary data.</text>
</comment>
<accession>A0A917MU34</accession>
<dbReference type="Gene3D" id="3.30.70.100">
    <property type="match status" value="1"/>
</dbReference>
<protein>
    <recommendedName>
        <fullName evidence="2">GH141-like insertion domain-containing protein</fullName>
    </recommendedName>
</protein>
<dbReference type="Pfam" id="PF21231">
    <property type="entry name" value="GH141_M"/>
    <property type="match status" value="1"/>
</dbReference>
<organism evidence="3 4">
    <name type="scientific">Filimonas zeae</name>
    <dbReference type="NCBI Taxonomy" id="1737353"/>
    <lineage>
        <taxon>Bacteria</taxon>
        <taxon>Pseudomonadati</taxon>
        <taxon>Bacteroidota</taxon>
        <taxon>Chitinophagia</taxon>
        <taxon>Chitinophagales</taxon>
        <taxon>Chitinophagaceae</taxon>
        <taxon>Filimonas</taxon>
    </lineage>
</organism>
<proteinExistence type="predicted"/>
<dbReference type="GO" id="GO:0016857">
    <property type="term" value="F:racemase and epimerase activity, acting on carbohydrates and derivatives"/>
    <property type="evidence" value="ECO:0007669"/>
    <property type="project" value="InterPro"/>
</dbReference>
<evidence type="ECO:0000259" key="2">
    <source>
        <dbReference type="Pfam" id="PF21231"/>
    </source>
</evidence>
<dbReference type="RefSeq" id="WP_188950717.1">
    <property type="nucleotide sequence ID" value="NZ_BMIB01000001.1"/>
</dbReference>
<reference evidence="3" key="1">
    <citation type="journal article" date="2014" name="Int. J. Syst. Evol. Microbiol.">
        <title>Complete genome sequence of Corynebacterium casei LMG S-19264T (=DSM 44701T), isolated from a smear-ripened cheese.</title>
        <authorList>
            <consortium name="US DOE Joint Genome Institute (JGI-PGF)"/>
            <person name="Walter F."/>
            <person name="Albersmeier A."/>
            <person name="Kalinowski J."/>
            <person name="Ruckert C."/>
        </authorList>
    </citation>
    <scope>NUCLEOTIDE SEQUENCE</scope>
    <source>
        <strain evidence="3">CGMCC 1.15290</strain>
    </source>
</reference>
<feature type="signal peptide" evidence="1">
    <location>
        <begin position="1"/>
        <end position="23"/>
    </location>
</feature>
<dbReference type="InterPro" id="IPR012334">
    <property type="entry name" value="Pectin_lyas_fold"/>
</dbReference>
<evidence type="ECO:0000313" key="4">
    <source>
        <dbReference type="Proteomes" id="UP000627292"/>
    </source>
</evidence>
<dbReference type="PANTHER" id="PTHR36453">
    <property type="entry name" value="SECRETED PROTEIN-RELATED"/>
    <property type="match status" value="1"/>
</dbReference>
<dbReference type="InterPro" id="IPR048482">
    <property type="entry name" value="GH141_ins"/>
</dbReference>
<reference evidence="3" key="2">
    <citation type="submission" date="2020-09" db="EMBL/GenBank/DDBJ databases">
        <authorList>
            <person name="Sun Q."/>
            <person name="Zhou Y."/>
        </authorList>
    </citation>
    <scope>NUCLEOTIDE SEQUENCE</scope>
    <source>
        <strain evidence="3">CGMCC 1.15290</strain>
    </source>
</reference>
<dbReference type="SUPFAM" id="SSF54909">
    <property type="entry name" value="Dimeric alpha+beta barrel"/>
    <property type="match status" value="1"/>
</dbReference>
<dbReference type="SUPFAM" id="SSF51126">
    <property type="entry name" value="Pectin lyase-like"/>
    <property type="match status" value="1"/>
</dbReference>
<dbReference type="PANTHER" id="PTHR36453:SF1">
    <property type="entry name" value="RIGHT HANDED BETA HELIX DOMAIN-CONTAINING PROTEIN"/>
    <property type="match status" value="1"/>
</dbReference>
<evidence type="ECO:0000256" key="1">
    <source>
        <dbReference type="SAM" id="SignalP"/>
    </source>
</evidence>
<feature type="domain" description="GH141-like insertion" evidence="2">
    <location>
        <begin position="134"/>
        <end position="285"/>
    </location>
</feature>
<name>A0A917MU34_9BACT</name>
<dbReference type="Gene3D" id="2.160.20.10">
    <property type="entry name" value="Single-stranded right-handed beta-helix, Pectin lyase-like"/>
    <property type="match status" value="2"/>
</dbReference>
<dbReference type="Pfam" id="PF05336">
    <property type="entry name" value="rhaM"/>
    <property type="match status" value="1"/>
</dbReference>
<sequence>MKKCGLSLLAIVCLCASVITAGAADIYVSVNGNDAHPGTRQQPRATLQAALRQAREMRRLHDPAVKGGIHIWMMGGTYNLYEPVFIRPEDAGTADSPTTIEAIPGEQPVLSGGVRITGWKKVATVPGLPAAAKGKIWVADVPAVGGNPFLFRQLWVNGRKAVRARYSNEDSLCRILSWNKQTEQCWIPTPPVPALEKVQGLEMLIHQWWAVAMLRVKQLEVHGDSTLLSFEQPESKIQSEHPWPAPWQSASTGNSAFYLTNAIQLLDKPGEWYLDTKTQQLYYWPTEAERLSDAEVIAPWQETLVKVAGTIDNPVQYVQFKGINFAYTGWLRPSQKGHVPLQAGLYMLDAYKLKIPGTPDKKGLENQAWVGRPTAAVELSYTQHTGFEGCRFEHLASTGLDYHRGALNDNITGNLFKDIGGTGIQVGVYSDEAFEAHLPYNPTDTREVCTNTHIANNLVTDVTNEDWGTVGISAGFVKGINIEHNDVSEVSYSGICVGWGWTKTINVMRNNRVFGNRIHHYGKRMYDVAAVYTLSAQPGSVISENYIDSIYKAPYAHIPVHWFYLYTDEGTAYYTVNNNWCPAQKFLQNANGPNNSWVNNGPQVNDSIRRKAGIQAPWQQLLQERAPVDTRVLINNGRPELQQRAISAKPAIIEVIVPKADKRYADKIHELLNRQVVGYDGLQQWKNHYVIYAVMDYPEKTAERLQHLLMNETGKEVQVKVYKNPFYVFDRGKCDSTHVAEEWEHTLLTANLASDTALQREYLQYHATQFAQWPEVSNGFCKADFQQLLLFRNGRQLMLVISIPKGKKLDELNPKTTENNPRVDEWNRLMKEYQEGIPGTAAGEVWVELK</sequence>